<accession>A0A6N8IZL3</accession>
<dbReference type="Gene3D" id="1.10.630.10">
    <property type="entry name" value="Cytochrome P450"/>
    <property type="match status" value="1"/>
</dbReference>
<keyword evidence="1 2" id="KW-0479">Metal-binding</keyword>
<dbReference type="Proteomes" id="UP000469385">
    <property type="component" value="Unassembled WGS sequence"/>
</dbReference>
<comment type="cofactor">
    <cofactor evidence="1">
        <name>heme</name>
        <dbReference type="ChEBI" id="CHEBI:30413"/>
    </cofactor>
</comment>
<evidence type="ECO:0000256" key="2">
    <source>
        <dbReference type="RuleBase" id="RU000461"/>
    </source>
</evidence>
<dbReference type="PROSITE" id="PS00086">
    <property type="entry name" value="CYTOCHROME_P450"/>
    <property type="match status" value="1"/>
</dbReference>
<keyword evidence="2" id="KW-0503">Monooxygenase</keyword>
<dbReference type="EMBL" id="WSEL01000009">
    <property type="protein sequence ID" value="MVQ31443.1"/>
    <property type="molecule type" value="Genomic_DNA"/>
</dbReference>
<dbReference type="PANTHER" id="PTHR24301">
    <property type="entry name" value="THROMBOXANE-A SYNTHASE"/>
    <property type="match status" value="1"/>
</dbReference>
<gene>
    <name evidence="4" type="ORF">GON04_18440</name>
</gene>
<keyword evidence="1 2" id="KW-0408">Iron</keyword>
<evidence type="ECO:0000313" key="5">
    <source>
        <dbReference type="Proteomes" id="UP000469385"/>
    </source>
</evidence>
<reference evidence="4 5" key="1">
    <citation type="submission" date="2019-12" db="EMBL/GenBank/DDBJ databases">
        <authorList>
            <person name="Huq M.A."/>
        </authorList>
    </citation>
    <scope>NUCLEOTIDE SEQUENCE [LARGE SCALE GENOMIC DNA]</scope>
    <source>
        <strain evidence="4 5">MAH-25</strain>
    </source>
</reference>
<dbReference type="PANTHER" id="PTHR24301:SF2">
    <property type="entry name" value="THROMBOXANE-A SYNTHASE"/>
    <property type="match status" value="1"/>
</dbReference>
<dbReference type="InterPro" id="IPR036396">
    <property type="entry name" value="Cyt_P450_sf"/>
</dbReference>
<keyword evidence="5" id="KW-1185">Reference proteome</keyword>
<sequence>MRSGRWWGRPGRRLPPDHRRVGASRRQVCSDVATSSGCIATSGMAHSACRAVLLPNAAARAATTGMAIASSSRTVPGSWSWVIGWGQYSFMKAFGVGPGCARCTKCPTCLPSRACYRVQCSCPDVRGALSRRPAVLGNDLAATGAPQAHDGPPAGGPCWPAGATWRRAAMTATTMRKLGEVPGPAGWPVVGNALDIRPETFHHQLEAWARQYGAAFRFRIASREYLAVSDPQVIASVLRRRPDAFHRTNRLEQIAADLGFVGVFTANGDTWRRQRPMVLAGLDPGHIRAFLPAMADVTERLRRRWEAAARAGRELDLLAELMRYTVDITTSLAFGKNLNTLEDEGVDTIQQHLNVIFPVLLRRLLAPVDVRHWIPDRALEGHLRALKAAVRDFIAAARAELADQPQLRERPRNLIQALLAARDRPGSGVNDEDVSGNVFTMLLAGEDTTASTLAWMIWLLFRHPREAAVVRAEVDAVLAGDNQVRAFEQLGRLDAIQACAYETMRLKPVAPLIINEAMEEALVGDVLVPRGAYVMCVMRPAAIDAAVLEQAASFQPSRWTAPVGTTGLRQASMPFGAGPRMCPGRYLALAEIRMAAAMLLSCFELEDVGVPGGGEPHEKFTFVMAPENLRMRLRERAGGAAGAASQSAG</sequence>
<dbReference type="SUPFAM" id="SSF48264">
    <property type="entry name" value="Cytochrome P450"/>
    <property type="match status" value="1"/>
</dbReference>
<dbReference type="Pfam" id="PF00067">
    <property type="entry name" value="p450"/>
    <property type="match status" value="1"/>
</dbReference>
<evidence type="ECO:0000313" key="4">
    <source>
        <dbReference type="EMBL" id="MVQ31443.1"/>
    </source>
</evidence>
<dbReference type="InterPro" id="IPR001128">
    <property type="entry name" value="Cyt_P450"/>
</dbReference>
<keyword evidence="2" id="KW-0560">Oxidoreductase</keyword>
<dbReference type="PRINTS" id="PR00463">
    <property type="entry name" value="EP450I"/>
</dbReference>
<dbReference type="PRINTS" id="PR00385">
    <property type="entry name" value="P450"/>
</dbReference>
<comment type="caution">
    <text evidence="4">The sequence shown here is derived from an EMBL/GenBank/DDBJ whole genome shotgun (WGS) entry which is preliminary data.</text>
</comment>
<dbReference type="GO" id="GO:0016705">
    <property type="term" value="F:oxidoreductase activity, acting on paired donors, with incorporation or reduction of molecular oxygen"/>
    <property type="evidence" value="ECO:0007669"/>
    <property type="project" value="InterPro"/>
</dbReference>
<protein>
    <submittedName>
        <fullName evidence="4">Cytochrome P450</fullName>
    </submittedName>
</protein>
<keyword evidence="1 2" id="KW-0349">Heme</keyword>
<dbReference type="GO" id="GO:0020037">
    <property type="term" value="F:heme binding"/>
    <property type="evidence" value="ECO:0007669"/>
    <property type="project" value="InterPro"/>
</dbReference>
<dbReference type="AlphaFoldDB" id="A0A6N8IZL3"/>
<proteinExistence type="inferred from homology"/>
<organism evidence="4 5">
    <name type="scientific">Ramlibacter pinisoli</name>
    <dbReference type="NCBI Taxonomy" id="2682844"/>
    <lineage>
        <taxon>Bacteria</taxon>
        <taxon>Pseudomonadati</taxon>
        <taxon>Pseudomonadota</taxon>
        <taxon>Betaproteobacteria</taxon>
        <taxon>Burkholderiales</taxon>
        <taxon>Comamonadaceae</taxon>
        <taxon>Ramlibacter</taxon>
    </lineage>
</organism>
<dbReference type="GO" id="GO:0005506">
    <property type="term" value="F:iron ion binding"/>
    <property type="evidence" value="ECO:0007669"/>
    <property type="project" value="InterPro"/>
</dbReference>
<feature type="region of interest" description="Disordered" evidence="3">
    <location>
        <begin position="1"/>
        <end position="20"/>
    </location>
</feature>
<dbReference type="GO" id="GO:0004497">
    <property type="term" value="F:monooxygenase activity"/>
    <property type="evidence" value="ECO:0007669"/>
    <property type="project" value="UniProtKB-KW"/>
</dbReference>
<evidence type="ECO:0000256" key="1">
    <source>
        <dbReference type="PIRSR" id="PIRSR602401-1"/>
    </source>
</evidence>
<name>A0A6N8IZL3_9BURK</name>
<dbReference type="InterPro" id="IPR017972">
    <property type="entry name" value="Cyt_P450_CS"/>
</dbReference>
<evidence type="ECO:0000256" key="3">
    <source>
        <dbReference type="SAM" id="MobiDB-lite"/>
    </source>
</evidence>
<feature type="binding site" description="axial binding residue" evidence="1">
    <location>
        <position position="582"/>
    </location>
    <ligand>
        <name>heme</name>
        <dbReference type="ChEBI" id="CHEBI:30413"/>
    </ligand>
    <ligandPart>
        <name>Fe</name>
        <dbReference type="ChEBI" id="CHEBI:18248"/>
    </ligandPart>
</feature>
<comment type="similarity">
    <text evidence="2">Belongs to the cytochrome P450 family.</text>
</comment>
<dbReference type="InterPro" id="IPR002401">
    <property type="entry name" value="Cyt_P450_E_grp-I"/>
</dbReference>